<comment type="caution">
    <text evidence="2">The sequence shown here is derived from an EMBL/GenBank/DDBJ whole genome shotgun (WGS) entry which is preliminary data.</text>
</comment>
<dbReference type="Proteomes" id="UP000016511">
    <property type="component" value="Unassembled WGS sequence"/>
</dbReference>
<organism evidence="2 3">
    <name type="scientific">Aneurinibacillus aneurinilyticus ATCC 12856</name>
    <dbReference type="NCBI Taxonomy" id="649747"/>
    <lineage>
        <taxon>Bacteria</taxon>
        <taxon>Bacillati</taxon>
        <taxon>Bacillota</taxon>
        <taxon>Bacilli</taxon>
        <taxon>Bacillales</taxon>
        <taxon>Paenibacillaceae</taxon>
        <taxon>Aneurinibacillus group</taxon>
        <taxon>Aneurinibacillus</taxon>
    </lineage>
</organism>
<dbReference type="HOGENOM" id="CLU_3284038_0_0_9"/>
<evidence type="ECO:0000256" key="1">
    <source>
        <dbReference type="SAM" id="Phobius"/>
    </source>
</evidence>
<feature type="transmembrane region" description="Helical" evidence="1">
    <location>
        <begin position="12"/>
        <end position="31"/>
    </location>
</feature>
<dbReference type="PATRIC" id="fig|649747.3.peg.3997"/>
<accession>U1WYX0</accession>
<name>U1WYX0_ANEAE</name>
<reference evidence="2 3" key="1">
    <citation type="submission" date="2013-08" db="EMBL/GenBank/DDBJ databases">
        <authorList>
            <person name="Weinstock G."/>
            <person name="Sodergren E."/>
            <person name="Wylie T."/>
            <person name="Fulton L."/>
            <person name="Fulton R."/>
            <person name="Fronick C."/>
            <person name="O'Laughlin M."/>
            <person name="Godfrey J."/>
            <person name="Miner T."/>
            <person name="Herter B."/>
            <person name="Appelbaum E."/>
            <person name="Cordes M."/>
            <person name="Lek S."/>
            <person name="Wollam A."/>
            <person name="Pepin K.H."/>
            <person name="Palsikar V.B."/>
            <person name="Mitreva M."/>
            <person name="Wilson R.K."/>
        </authorList>
    </citation>
    <scope>NUCLEOTIDE SEQUENCE [LARGE SCALE GENOMIC DNA]</scope>
    <source>
        <strain evidence="2 3">ATCC 12856</strain>
    </source>
</reference>
<keyword evidence="3" id="KW-1185">Reference proteome</keyword>
<proteinExistence type="predicted"/>
<dbReference type="EMBL" id="AWSJ01000271">
    <property type="protein sequence ID" value="ERI07478.1"/>
    <property type="molecule type" value="Genomic_DNA"/>
</dbReference>
<keyword evidence="1" id="KW-0472">Membrane</keyword>
<dbReference type="AlphaFoldDB" id="U1WYX0"/>
<keyword evidence="1" id="KW-1133">Transmembrane helix</keyword>
<protein>
    <submittedName>
        <fullName evidence="2">Uncharacterized protein</fullName>
    </submittedName>
</protein>
<gene>
    <name evidence="2" type="ORF">HMPREF0083_04422</name>
</gene>
<keyword evidence="1" id="KW-0812">Transmembrane</keyword>
<sequence length="40" mass="4893">MGKKKQELVSILLMELPVLHSFFQPVFWAYFPLYMERFDI</sequence>
<evidence type="ECO:0000313" key="3">
    <source>
        <dbReference type="Proteomes" id="UP000016511"/>
    </source>
</evidence>
<evidence type="ECO:0000313" key="2">
    <source>
        <dbReference type="EMBL" id="ERI07478.1"/>
    </source>
</evidence>